<feature type="region of interest" description="Disordered" evidence="1">
    <location>
        <begin position="1"/>
        <end position="54"/>
    </location>
</feature>
<protein>
    <submittedName>
        <fullName evidence="2">Uncharacterized protein</fullName>
    </submittedName>
</protein>
<feature type="compositionally biased region" description="Basic and acidic residues" evidence="1">
    <location>
        <begin position="26"/>
        <end position="44"/>
    </location>
</feature>
<gene>
    <name evidence="2" type="ORF">V0288_24965</name>
</gene>
<dbReference type="Proteomes" id="UP001328733">
    <property type="component" value="Unassembled WGS sequence"/>
</dbReference>
<organism evidence="2 3">
    <name type="scientific">Pannus brasiliensis CCIBt3594</name>
    <dbReference type="NCBI Taxonomy" id="1427578"/>
    <lineage>
        <taxon>Bacteria</taxon>
        <taxon>Bacillati</taxon>
        <taxon>Cyanobacteriota</taxon>
        <taxon>Cyanophyceae</taxon>
        <taxon>Oscillatoriophycideae</taxon>
        <taxon>Chroococcales</taxon>
        <taxon>Microcystaceae</taxon>
        <taxon>Pannus</taxon>
    </lineage>
</organism>
<evidence type="ECO:0000313" key="3">
    <source>
        <dbReference type="Proteomes" id="UP001328733"/>
    </source>
</evidence>
<evidence type="ECO:0000256" key="1">
    <source>
        <dbReference type="SAM" id="MobiDB-lite"/>
    </source>
</evidence>
<evidence type="ECO:0000313" key="2">
    <source>
        <dbReference type="EMBL" id="MEG3440403.1"/>
    </source>
</evidence>
<reference evidence="2 3" key="1">
    <citation type="submission" date="2024-01" db="EMBL/GenBank/DDBJ databases">
        <title>Genomic insights into the taxonomy and metabolism of the cyanobacterium Pannus brasiliensis CCIBt3594.</title>
        <authorList>
            <person name="Machado M."/>
            <person name="Botero N.B."/>
            <person name="Andreote A.P.D."/>
            <person name="Feitosa A.M.T."/>
            <person name="Popin R."/>
            <person name="Sivonen K."/>
            <person name="Fiore M.F."/>
        </authorList>
    </citation>
    <scope>NUCLEOTIDE SEQUENCE [LARGE SCALE GENOMIC DNA]</scope>
    <source>
        <strain evidence="2 3">CCIBt3594</strain>
    </source>
</reference>
<dbReference type="AlphaFoldDB" id="A0AAW9R137"/>
<comment type="caution">
    <text evidence="2">The sequence shown here is derived from an EMBL/GenBank/DDBJ whole genome shotgun (WGS) entry which is preliminary data.</text>
</comment>
<sequence length="54" mass="6026">MKNPPVPSGSIARSRSLSREARRKPRPDLEKGRTKVARRGEKVKIVPSTPFDGQ</sequence>
<accession>A0AAW9R137</accession>
<dbReference type="EMBL" id="JBAFSM010000100">
    <property type="protein sequence ID" value="MEG3440403.1"/>
    <property type="molecule type" value="Genomic_DNA"/>
</dbReference>
<proteinExistence type="predicted"/>
<keyword evidence="3" id="KW-1185">Reference proteome</keyword>
<name>A0AAW9R137_9CHRO</name>